<feature type="repeat" description="ANK" evidence="2">
    <location>
        <begin position="126"/>
        <end position="158"/>
    </location>
</feature>
<gene>
    <name evidence="4" type="primary">100639597</name>
</gene>
<feature type="repeat" description="ANK" evidence="2">
    <location>
        <begin position="255"/>
        <end position="287"/>
    </location>
</feature>
<evidence type="ECO:0000313" key="4">
    <source>
        <dbReference type="EnsemblMetazoa" id="Aqu2.1.40915_001"/>
    </source>
</evidence>
<dbReference type="GO" id="GO:0005737">
    <property type="term" value="C:cytoplasm"/>
    <property type="evidence" value="ECO:0007669"/>
    <property type="project" value="TreeGrafter"/>
</dbReference>
<feature type="region of interest" description="Disordered" evidence="3">
    <location>
        <begin position="331"/>
        <end position="362"/>
    </location>
</feature>
<organism evidence="4">
    <name type="scientific">Amphimedon queenslandica</name>
    <name type="common">Sponge</name>
    <dbReference type="NCBI Taxonomy" id="400682"/>
    <lineage>
        <taxon>Eukaryota</taxon>
        <taxon>Metazoa</taxon>
        <taxon>Porifera</taxon>
        <taxon>Demospongiae</taxon>
        <taxon>Heteroscleromorpha</taxon>
        <taxon>Haplosclerida</taxon>
        <taxon>Niphatidae</taxon>
        <taxon>Amphimedon</taxon>
    </lineage>
</organism>
<dbReference type="GO" id="GO:0004857">
    <property type="term" value="F:enzyme inhibitor activity"/>
    <property type="evidence" value="ECO:0007669"/>
    <property type="project" value="TreeGrafter"/>
</dbReference>
<feature type="region of interest" description="Disordered" evidence="3">
    <location>
        <begin position="494"/>
        <end position="534"/>
    </location>
</feature>
<feature type="compositionally biased region" description="Gly residues" evidence="3">
    <location>
        <begin position="418"/>
        <end position="427"/>
    </location>
</feature>
<dbReference type="OrthoDB" id="19014at2759"/>
<dbReference type="InParanoid" id="A0A1X7VM54"/>
<evidence type="ECO:0000256" key="2">
    <source>
        <dbReference type="PROSITE-ProRule" id="PRU00023"/>
    </source>
</evidence>
<dbReference type="EnsemblMetazoa" id="Aqu2.1.40915_001">
    <property type="protein sequence ID" value="Aqu2.1.40915_001"/>
    <property type="gene ID" value="Aqu2.1.40915"/>
</dbReference>
<feature type="repeat" description="ANK" evidence="2">
    <location>
        <begin position="93"/>
        <end position="125"/>
    </location>
</feature>
<dbReference type="Pfam" id="PF12796">
    <property type="entry name" value="Ank_2"/>
    <property type="match status" value="2"/>
</dbReference>
<dbReference type="PANTHER" id="PTHR24179:SF29">
    <property type="entry name" value="LD46604P"/>
    <property type="match status" value="1"/>
</dbReference>
<dbReference type="PROSITE" id="PS50297">
    <property type="entry name" value="ANK_REP_REGION"/>
    <property type="match status" value="4"/>
</dbReference>
<dbReference type="PROSITE" id="PS50088">
    <property type="entry name" value="ANK_REPEAT"/>
    <property type="match status" value="4"/>
</dbReference>
<dbReference type="EnsemblMetazoa" id="XM_011411604.2">
    <property type="protein sequence ID" value="XP_011409906.2"/>
    <property type="gene ID" value="LOC100639597"/>
</dbReference>
<feature type="compositionally biased region" description="Polar residues" evidence="3">
    <location>
        <begin position="340"/>
        <end position="352"/>
    </location>
</feature>
<dbReference type="Proteomes" id="UP000007879">
    <property type="component" value="Unassembled WGS sequence"/>
</dbReference>
<feature type="compositionally biased region" description="Basic and acidic residues" evidence="3">
    <location>
        <begin position="429"/>
        <end position="438"/>
    </location>
</feature>
<dbReference type="Gene3D" id="1.25.40.20">
    <property type="entry name" value="Ankyrin repeat-containing domain"/>
    <property type="match status" value="2"/>
</dbReference>
<dbReference type="SMART" id="SM00248">
    <property type="entry name" value="ANK"/>
    <property type="match status" value="5"/>
</dbReference>
<proteinExistence type="predicted"/>
<dbReference type="InterPro" id="IPR036770">
    <property type="entry name" value="Ankyrin_rpt-contain_sf"/>
</dbReference>
<evidence type="ECO:0000313" key="5">
    <source>
        <dbReference type="Proteomes" id="UP000007879"/>
    </source>
</evidence>
<reference evidence="5" key="1">
    <citation type="journal article" date="2010" name="Nature">
        <title>The Amphimedon queenslandica genome and the evolution of animal complexity.</title>
        <authorList>
            <person name="Srivastava M."/>
            <person name="Simakov O."/>
            <person name="Chapman J."/>
            <person name="Fahey B."/>
            <person name="Gauthier M.E."/>
            <person name="Mitros T."/>
            <person name="Richards G.S."/>
            <person name="Conaco C."/>
            <person name="Dacre M."/>
            <person name="Hellsten U."/>
            <person name="Larroux C."/>
            <person name="Putnam N.H."/>
            <person name="Stanke M."/>
            <person name="Adamska M."/>
            <person name="Darling A."/>
            <person name="Degnan S.M."/>
            <person name="Oakley T.H."/>
            <person name="Plachetzki D.C."/>
            <person name="Zhai Y."/>
            <person name="Adamski M."/>
            <person name="Calcino A."/>
            <person name="Cummins S.F."/>
            <person name="Goodstein D.M."/>
            <person name="Harris C."/>
            <person name="Jackson D.J."/>
            <person name="Leys S.P."/>
            <person name="Shu S."/>
            <person name="Woodcroft B.J."/>
            <person name="Vervoort M."/>
            <person name="Kosik K.S."/>
            <person name="Manning G."/>
            <person name="Degnan B.M."/>
            <person name="Rokhsar D.S."/>
        </authorList>
    </citation>
    <scope>NUCLEOTIDE SEQUENCE [LARGE SCALE GENOMIC DNA]</scope>
</reference>
<evidence type="ECO:0000256" key="3">
    <source>
        <dbReference type="SAM" id="MobiDB-lite"/>
    </source>
</evidence>
<feature type="compositionally biased region" description="Low complexity" evidence="3">
    <location>
        <begin position="439"/>
        <end position="449"/>
    </location>
</feature>
<feature type="repeat" description="ANK" evidence="2">
    <location>
        <begin position="221"/>
        <end position="254"/>
    </location>
</feature>
<protein>
    <submittedName>
        <fullName evidence="4">Uncharacterized protein</fullName>
    </submittedName>
</protein>
<dbReference type="KEGG" id="aqu:100639597"/>
<sequence>MADHEELIEEMPKLEKMSNAARLKLAKKRRQKQLKRYTETERGRPHSGKSNKTKTRINFEEAALLHDAVQQNNIEEVANLLAKGVTCSHSNADGLTPLHRCCIENTVDMAKLLIDNGADLTSRDIEGWTPLHAASACGNLPMINLLIASGANLVCVNHDDKMPVDVACDADIRHVIQQKMLEEGYTDDVCKYLRDSVPKTMLADLKAFVSDGGSVNTKDKYGASALHIAAANGYIEVMELILSQPKVNINIQDNEGWTPFHAAVCWEQREAMKLLAEKNADLEMQDIHGDTPFAVSDIPEIRQYILDLKAQFTAPMSISLTLSTSREDMLGLSESRGRNRSLSVRRQSTSDRQQNDVKRLSMREEKMMLQRSLEAEDIERTASGEKMDDDILLDDLELSVTSGTAAAPANEVKETTLIGGGGGGGGGEEAEKKTRSSPESRSPLDSLSSPLPPHSPEQLEEGMLERELEKALNPEKKDIVSILRNKKPTPVKLDTLQKNSEHSYTEFETAGSSGSLRKNRPSGGGASGECCVVL</sequence>
<feature type="region of interest" description="Disordered" evidence="3">
    <location>
        <begin position="405"/>
        <end position="463"/>
    </location>
</feature>
<evidence type="ECO:0000256" key="1">
    <source>
        <dbReference type="ARBA" id="ARBA00022737"/>
    </source>
</evidence>
<accession>A0A1X7VM54</accession>
<dbReference type="GO" id="GO:0019208">
    <property type="term" value="F:phosphatase regulator activity"/>
    <property type="evidence" value="ECO:0007669"/>
    <property type="project" value="TreeGrafter"/>
</dbReference>
<dbReference type="PANTHER" id="PTHR24179">
    <property type="entry name" value="PROTEIN PHOSPHATASE 1 REGULATORY SUBUNIT 12"/>
    <property type="match status" value="1"/>
</dbReference>
<dbReference type="eggNOG" id="KOG0505">
    <property type="taxonomic scope" value="Eukaryota"/>
</dbReference>
<reference evidence="4" key="2">
    <citation type="submission" date="2017-05" db="UniProtKB">
        <authorList>
            <consortium name="EnsemblMetazoa"/>
        </authorList>
    </citation>
    <scope>IDENTIFICATION</scope>
</reference>
<name>A0A1X7VM54_AMPQE</name>
<feature type="region of interest" description="Disordered" evidence="3">
    <location>
        <begin position="28"/>
        <end position="52"/>
    </location>
</feature>
<feature type="compositionally biased region" description="Basic and acidic residues" evidence="3">
    <location>
        <begin position="353"/>
        <end position="362"/>
    </location>
</feature>
<dbReference type="InterPro" id="IPR002110">
    <property type="entry name" value="Ankyrin_rpt"/>
</dbReference>
<keyword evidence="2" id="KW-0040">ANK repeat</keyword>
<dbReference type="OMA" id="WGQVHLA"/>
<dbReference type="STRING" id="400682.A0A1X7VM54"/>
<dbReference type="InterPro" id="IPR051226">
    <property type="entry name" value="PP1_Regulatory_Subunit"/>
</dbReference>
<keyword evidence="5" id="KW-1185">Reference proteome</keyword>
<keyword evidence="1" id="KW-0677">Repeat</keyword>
<dbReference type="AlphaFoldDB" id="A0A1X7VM54"/>
<dbReference type="SUPFAM" id="SSF48403">
    <property type="entry name" value="Ankyrin repeat"/>
    <property type="match status" value="1"/>
</dbReference>